<comment type="activity regulation">
    <text evidence="12">Activated by a monovalent cation that binds near, but not in, the active site. The most likely occupant of the site in vivo is potassium. Ion binding induces a conformational change that may alter substrate affinity.</text>
</comment>
<protein>
    <recommendedName>
        <fullName evidence="3 12">Ribokinase</fullName>
        <shortName evidence="12">RK</shortName>
        <ecNumber evidence="2 12">2.7.1.15</ecNumber>
    </recommendedName>
</protein>
<feature type="binding site" evidence="12">
    <location>
        <begin position="229"/>
        <end position="234"/>
    </location>
    <ligand>
        <name>ATP</name>
        <dbReference type="ChEBI" id="CHEBI:30616"/>
    </ligand>
</feature>
<keyword evidence="8 12" id="KW-0067">ATP-binding</keyword>
<dbReference type="GO" id="GO:0005524">
    <property type="term" value="F:ATP binding"/>
    <property type="evidence" value="ECO:0007669"/>
    <property type="project" value="UniProtKB-UniRule"/>
</dbReference>
<feature type="active site" description="Proton acceptor" evidence="12">
    <location>
        <position position="267"/>
    </location>
</feature>
<evidence type="ECO:0000256" key="10">
    <source>
        <dbReference type="ARBA" id="ARBA00022958"/>
    </source>
</evidence>
<dbReference type="Gene3D" id="3.40.1190.20">
    <property type="match status" value="1"/>
</dbReference>
<evidence type="ECO:0000256" key="12">
    <source>
        <dbReference type="HAMAP-Rule" id="MF_01987"/>
    </source>
</evidence>
<feature type="binding site" evidence="12">
    <location>
        <position position="297"/>
    </location>
    <ligand>
        <name>K(+)</name>
        <dbReference type="ChEBI" id="CHEBI:29103"/>
    </ligand>
</feature>
<feature type="binding site" evidence="12">
    <location>
        <position position="261"/>
    </location>
    <ligand>
        <name>K(+)</name>
        <dbReference type="ChEBI" id="CHEBI:29103"/>
    </ligand>
</feature>
<reference evidence="15 17" key="1">
    <citation type="submission" date="2015-09" db="EMBL/GenBank/DDBJ databases">
        <title>Draft genome sequence of Hydrogenibacillus schlegelii DSM 2000.</title>
        <authorList>
            <person name="Hemp J."/>
        </authorList>
    </citation>
    <scope>NUCLEOTIDE SEQUENCE [LARGE SCALE GENOMIC DNA]</scope>
    <source>
        <strain evidence="15 17">MA 48</strain>
    </source>
</reference>
<dbReference type="InterPro" id="IPR029056">
    <property type="entry name" value="Ribokinase-like"/>
</dbReference>
<comment type="subcellular location">
    <subcellularLocation>
        <location evidence="12">Cytoplasm</location>
    </subcellularLocation>
</comment>
<feature type="binding site" evidence="12">
    <location>
        <position position="291"/>
    </location>
    <ligand>
        <name>ATP</name>
        <dbReference type="ChEBI" id="CHEBI:30616"/>
    </ligand>
</feature>
<dbReference type="EC" id="2.7.1.15" evidence="2 12"/>
<dbReference type="GO" id="GO:0019303">
    <property type="term" value="P:D-ribose catabolic process"/>
    <property type="evidence" value="ECO:0007669"/>
    <property type="project" value="UniProtKB-UniRule"/>
</dbReference>
<feature type="binding site" evidence="12">
    <location>
        <begin position="41"/>
        <end position="45"/>
    </location>
    <ligand>
        <name>substrate</name>
    </ligand>
</feature>
<evidence type="ECO:0000313" key="16">
    <source>
        <dbReference type="EMBL" id="PTQ52793.1"/>
    </source>
</evidence>
<gene>
    <name evidence="12 14" type="primary">rbsK</name>
    <name evidence="16" type="ORF">HSCHL_2679</name>
    <name evidence="14" type="ORF">KM312_08985</name>
    <name evidence="15" type="ORF">SA87_01790</name>
</gene>
<feature type="binding site" evidence="12">
    <location>
        <begin position="266"/>
        <end position="267"/>
    </location>
    <ligand>
        <name>ATP</name>
        <dbReference type="ChEBI" id="CHEBI:30616"/>
    </ligand>
</feature>
<dbReference type="GO" id="GO:0046872">
    <property type="term" value="F:metal ion binding"/>
    <property type="evidence" value="ECO:0007669"/>
    <property type="project" value="UniProtKB-KW"/>
</dbReference>
<comment type="caution">
    <text evidence="15">The sequence shown here is derived from an EMBL/GenBank/DDBJ whole genome shotgun (WGS) entry which is preliminary data.</text>
</comment>
<comment type="similarity">
    <text evidence="12">Belongs to the carbohydrate kinase PfkB family. Ribokinase subfamily.</text>
</comment>
<keyword evidence="10 12" id="KW-0630">Potassium</keyword>
<feature type="binding site" evidence="12">
    <location>
        <position position="267"/>
    </location>
    <ligand>
        <name>substrate</name>
    </ligand>
</feature>
<name>A0A179IP70_HYDSH</name>
<evidence type="ECO:0000256" key="5">
    <source>
        <dbReference type="ARBA" id="ARBA00022723"/>
    </source>
</evidence>
<dbReference type="CDD" id="cd01174">
    <property type="entry name" value="ribokinase"/>
    <property type="match status" value="1"/>
</dbReference>
<comment type="pathway">
    <text evidence="12">Carbohydrate metabolism; D-ribose degradation; D-ribose 5-phosphate from beta-D-ribopyranose: step 2/2.</text>
</comment>
<comment type="cofactor">
    <cofactor evidence="12">
        <name>Mg(2+)</name>
        <dbReference type="ChEBI" id="CHEBI:18420"/>
    </cofactor>
    <text evidence="12">Requires a divalent cation, most likely magnesium in vivo, as an electrophilic catalyst to aid phosphoryl group transfer. It is the chelate of the metal and the nucleotide that is the actual substrate.</text>
</comment>
<keyword evidence="5 12" id="KW-0479">Metal-binding</keyword>
<feature type="binding site" evidence="12">
    <location>
        <position position="141"/>
    </location>
    <ligand>
        <name>substrate</name>
    </ligand>
</feature>
<comment type="caution">
    <text evidence="12">Lacks conserved residue(s) required for the propagation of feature annotation.</text>
</comment>
<feature type="binding site" evidence="12">
    <location>
        <position position="185"/>
    </location>
    <ligand>
        <name>ATP</name>
        <dbReference type="ChEBI" id="CHEBI:30616"/>
    </ligand>
</feature>
<evidence type="ECO:0000313" key="18">
    <source>
        <dbReference type="Proteomes" id="UP000244180"/>
    </source>
</evidence>
<comment type="similarity">
    <text evidence="1">Belongs to the carbohydrate kinase pfkB family.</text>
</comment>
<evidence type="ECO:0000256" key="6">
    <source>
        <dbReference type="ARBA" id="ARBA00022741"/>
    </source>
</evidence>
<evidence type="ECO:0000256" key="4">
    <source>
        <dbReference type="ARBA" id="ARBA00022679"/>
    </source>
</evidence>
<dbReference type="PRINTS" id="PR00990">
    <property type="entry name" value="RIBOKINASE"/>
</dbReference>
<keyword evidence="12" id="KW-0963">Cytoplasm</keyword>
<dbReference type="HAMAP" id="MF_01987">
    <property type="entry name" value="Ribokinase"/>
    <property type="match status" value="1"/>
</dbReference>
<feature type="binding site" evidence="12">
    <location>
        <begin position="13"/>
        <end position="15"/>
    </location>
    <ligand>
        <name>substrate</name>
    </ligand>
</feature>
<keyword evidence="6 12" id="KW-0547">Nucleotide-binding</keyword>
<dbReference type="GO" id="GO:0004747">
    <property type="term" value="F:ribokinase activity"/>
    <property type="evidence" value="ECO:0007669"/>
    <property type="project" value="UniProtKB-UniRule"/>
</dbReference>
<comment type="catalytic activity">
    <reaction evidence="12">
        <text>D-ribose + ATP = D-ribose 5-phosphate + ADP + H(+)</text>
        <dbReference type="Rhea" id="RHEA:13697"/>
        <dbReference type="ChEBI" id="CHEBI:15378"/>
        <dbReference type="ChEBI" id="CHEBI:30616"/>
        <dbReference type="ChEBI" id="CHEBI:47013"/>
        <dbReference type="ChEBI" id="CHEBI:78346"/>
        <dbReference type="ChEBI" id="CHEBI:456216"/>
        <dbReference type="EC" id="2.7.1.15"/>
    </reaction>
</comment>
<dbReference type="Proteomes" id="UP000243024">
    <property type="component" value="Unassembled WGS sequence"/>
</dbReference>
<reference evidence="14" key="3">
    <citation type="journal article" date="2021" name="Microbiology">
        <title>Metagenomic Analysis of the Microbial Community in the Underground Coal Fire Area (Kemerovo Region, Russia) Revealed Predominance of Thermophilic Members of the Phyla Deinococcus-thermus, Aquificae, and Firmicutes.</title>
        <authorList>
            <person name="Kadnikov V."/>
            <person name="Mardanov A.V."/>
            <person name="Beletsky A.V."/>
            <person name="Karnachuk O.V."/>
            <person name="Ravin N.V."/>
        </authorList>
    </citation>
    <scope>NUCLEOTIDE SEQUENCE</scope>
    <source>
        <strain evidence="14">RBS10-49</strain>
    </source>
</reference>
<keyword evidence="4 12" id="KW-0808">Transferase</keyword>
<proteinExistence type="inferred from homology"/>
<evidence type="ECO:0000256" key="1">
    <source>
        <dbReference type="ARBA" id="ARBA00005380"/>
    </source>
</evidence>
<sequence>MRRPHIVVVGSLNLDLIVEVDRLPDQGETVLGKKAHMLPGGKGANQAVAARRLGAEVSLIGAVGRDAFGARLLEALRTEGIDTEGVKVVPDEGSGLAFITLAERDNRIIVVPGANARLTPDDVDRQAALFRAADVVLVQLEIPLEAVEKAVELARRSGVRVILNPAPARPLPATLLRAVDVLTPNRLELRVVNDLPPPAVEAPEEEASAALEAGVRALLARGVSSVVVTLGAEGAAYAIRDAHGNPGGLHRVPAVRVPVRDTTGAGDAFNGALAVALAEGRPLGEAVRMANRAAAIKVTRFGAQAGMPTRAELERWQE</sequence>
<dbReference type="EMBL" id="PEBV01000022">
    <property type="protein sequence ID" value="PTQ52793.1"/>
    <property type="molecule type" value="Genomic_DNA"/>
</dbReference>
<evidence type="ECO:0000313" key="17">
    <source>
        <dbReference type="Proteomes" id="UP000243024"/>
    </source>
</evidence>
<dbReference type="InterPro" id="IPR002139">
    <property type="entry name" value="Ribo/fructo_kinase"/>
</dbReference>
<evidence type="ECO:0000256" key="11">
    <source>
        <dbReference type="ARBA" id="ARBA00023277"/>
    </source>
</evidence>
<keyword evidence="7 12" id="KW-0418">Kinase</keyword>
<evidence type="ECO:0000256" key="3">
    <source>
        <dbReference type="ARBA" id="ARBA00016943"/>
    </source>
</evidence>
<evidence type="ECO:0000259" key="13">
    <source>
        <dbReference type="Pfam" id="PF00294"/>
    </source>
</evidence>
<keyword evidence="11 12" id="KW-0119">Carbohydrate metabolism</keyword>
<feature type="binding site" evidence="12">
    <location>
        <position position="302"/>
    </location>
    <ligand>
        <name>K(+)</name>
        <dbReference type="ChEBI" id="CHEBI:29103"/>
    </ligand>
</feature>
<dbReference type="UniPathway" id="UPA00916">
    <property type="reaction ID" value="UER00889"/>
</dbReference>
<dbReference type="STRING" id="1484.SA87_01790"/>
<evidence type="ECO:0000256" key="2">
    <source>
        <dbReference type="ARBA" id="ARBA00012035"/>
    </source>
</evidence>
<dbReference type="AlphaFoldDB" id="A0A179IP70"/>
<comment type="function">
    <text evidence="12">Catalyzes the phosphorylation of ribose at O-5 in a reaction requiring ATP and magnesium. The resulting D-ribose-5-phosphate can then be used either for sythesis of nucleotides, histidine, and tryptophan, or as a component of the pentose phosphate pathway.</text>
</comment>
<dbReference type="GO" id="GO:0005829">
    <property type="term" value="C:cytosol"/>
    <property type="evidence" value="ECO:0007669"/>
    <property type="project" value="TreeGrafter"/>
</dbReference>
<dbReference type="SUPFAM" id="SSF53613">
    <property type="entry name" value="Ribokinase-like"/>
    <property type="match status" value="1"/>
</dbReference>
<feature type="binding site" evidence="12">
    <location>
        <position position="263"/>
    </location>
    <ligand>
        <name>K(+)</name>
        <dbReference type="ChEBI" id="CHEBI:29103"/>
    </ligand>
</feature>
<dbReference type="InterPro" id="IPR002173">
    <property type="entry name" value="Carboh/pur_kinase_PfkB_CS"/>
</dbReference>
<dbReference type="RefSeq" id="WP_066200580.1">
    <property type="nucleotide sequence ID" value="NZ_CBCSAS010000004.1"/>
</dbReference>
<dbReference type="InterPro" id="IPR011611">
    <property type="entry name" value="PfkB_dom"/>
</dbReference>
<feature type="domain" description="Carbohydrate kinase PfkB" evidence="13">
    <location>
        <begin position="5"/>
        <end position="310"/>
    </location>
</feature>
<reference evidence="16 18" key="2">
    <citation type="submission" date="2017-08" db="EMBL/GenBank/DDBJ databases">
        <title>Burning lignite coal seam in the remote Altai Mountains harbors a hydrogen-driven thermophilic microbial community.</title>
        <authorList>
            <person name="Kadnikov V.V."/>
            <person name="Mardanov A.V."/>
            <person name="Ivasenko D."/>
            <person name="Beletsky A.V."/>
            <person name="Karnachuk O.V."/>
            <person name="Ravin N.V."/>
        </authorList>
    </citation>
    <scope>NUCLEOTIDE SEQUENCE [LARGE SCALE GENOMIC DNA]</scope>
    <source>
        <strain evidence="16">AL33</strain>
    </source>
</reference>
<dbReference type="Proteomes" id="UP000748108">
    <property type="component" value="Unassembled WGS sequence"/>
</dbReference>
<accession>A0A179IP70</accession>
<dbReference type="Proteomes" id="UP000244180">
    <property type="component" value="Unassembled WGS sequence"/>
</dbReference>
<comment type="subunit">
    <text evidence="12">Homodimer.</text>
</comment>
<evidence type="ECO:0000256" key="8">
    <source>
        <dbReference type="ARBA" id="ARBA00022840"/>
    </source>
</evidence>
<dbReference type="EMBL" id="JXBB01000015">
    <property type="protein sequence ID" value="OAR04477.1"/>
    <property type="molecule type" value="Genomic_DNA"/>
</dbReference>
<evidence type="ECO:0000256" key="9">
    <source>
        <dbReference type="ARBA" id="ARBA00022842"/>
    </source>
</evidence>
<dbReference type="PROSITE" id="PS00584">
    <property type="entry name" value="PFKB_KINASES_2"/>
    <property type="match status" value="1"/>
</dbReference>
<keyword evidence="9 12" id="KW-0460">Magnesium</keyword>
<evidence type="ECO:0000256" key="7">
    <source>
        <dbReference type="ARBA" id="ARBA00022777"/>
    </source>
</evidence>
<dbReference type="PANTHER" id="PTHR10584">
    <property type="entry name" value="SUGAR KINASE"/>
    <property type="match status" value="1"/>
</dbReference>
<evidence type="ECO:0000313" key="15">
    <source>
        <dbReference type="EMBL" id="OAR04477.1"/>
    </source>
</evidence>
<feature type="binding site" evidence="12">
    <location>
        <position position="300"/>
    </location>
    <ligand>
        <name>K(+)</name>
        <dbReference type="ChEBI" id="CHEBI:29103"/>
    </ligand>
</feature>
<dbReference type="EMBL" id="JAHHQF010000070">
    <property type="protein sequence ID" value="MBT9282757.1"/>
    <property type="molecule type" value="Genomic_DNA"/>
</dbReference>
<keyword evidence="17" id="KW-1185">Reference proteome</keyword>
<dbReference type="NCBIfam" id="TIGR02152">
    <property type="entry name" value="D_ribokin_bact"/>
    <property type="match status" value="1"/>
</dbReference>
<dbReference type="InterPro" id="IPR011877">
    <property type="entry name" value="Ribokinase"/>
</dbReference>
<organism evidence="15 17">
    <name type="scientific">Hydrogenibacillus schlegelii</name>
    <name type="common">Bacillus schlegelii</name>
    <dbReference type="NCBI Taxonomy" id="1484"/>
    <lineage>
        <taxon>Bacteria</taxon>
        <taxon>Bacillati</taxon>
        <taxon>Bacillota</taxon>
        <taxon>Bacilli</taxon>
        <taxon>Bacillales</taxon>
        <taxon>Bacillales Family X. Incertae Sedis</taxon>
        <taxon>Hydrogenibacillus</taxon>
    </lineage>
</organism>
<dbReference type="OrthoDB" id="9775849at2"/>
<evidence type="ECO:0000313" key="14">
    <source>
        <dbReference type="EMBL" id="MBT9282757.1"/>
    </source>
</evidence>
<dbReference type="Pfam" id="PF00294">
    <property type="entry name" value="PfkB"/>
    <property type="match status" value="1"/>
</dbReference>
<dbReference type="PANTHER" id="PTHR10584:SF166">
    <property type="entry name" value="RIBOKINASE"/>
    <property type="match status" value="1"/>
</dbReference>